<name>A0A031LT28_9CREN</name>
<protein>
    <submittedName>
        <fullName evidence="1">Uncharacterized protein</fullName>
    </submittedName>
</protein>
<dbReference type="EMBL" id="JFZT01000021">
    <property type="protein sequence ID" value="EZQ10619.1"/>
    <property type="molecule type" value="Genomic_DNA"/>
</dbReference>
<proteinExistence type="predicted"/>
<dbReference type="Proteomes" id="UP000024332">
    <property type="component" value="Unassembled WGS sequence"/>
</dbReference>
<gene>
    <name evidence="1" type="ORF">CM19_03775</name>
</gene>
<evidence type="ECO:0000313" key="1">
    <source>
        <dbReference type="EMBL" id="EZQ10619.1"/>
    </source>
</evidence>
<dbReference type="AlphaFoldDB" id="A0A031LT28"/>
<sequence>MNKKVKAIFLTVIVLLAILFTVSLFDKQLFFSYVKTQSVSFSTFKSGEFNILIYSPSSGNIKSERIYGIIFSINNLCTQKLTVNGIFNSTFSESNPEYYILVEVPEPNGTVVSAYERTYNIFMGFETVLIPTPNLSPGNYIISLSNGMDINVVLNSSSY</sequence>
<comment type="caution">
    <text evidence="1">The sequence shown here is derived from an EMBL/GenBank/DDBJ whole genome shotgun (WGS) entry which is preliminary data.</text>
</comment>
<evidence type="ECO:0000313" key="2">
    <source>
        <dbReference type="Proteomes" id="UP000024332"/>
    </source>
</evidence>
<dbReference type="STRING" id="1160895.CM19_03775"/>
<reference evidence="1 2" key="1">
    <citation type="submission" date="2014-03" db="EMBL/GenBank/DDBJ databases">
        <title>Draft genome sequence of the novel thermoacidophilic archaea Acidianus copahuensis ALE1 strain, isolated from Copahue volcanic area in Neuquen Argentina.</title>
        <authorList>
            <person name="Urbieta M.S."/>
            <person name="Rascovan N."/>
            <person name="Castro C."/>
            <person name="Revale S."/>
            <person name="Giaveno M.A."/>
            <person name="Vazquez M.P."/>
            <person name="Donati E.R."/>
        </authorList>
    </citation>
    <scope>NUCLEOTIDE SEQUENCE [LARGE SCALE GENOMIC DNA]</scope>
    <source>
        <strain evidence="1 2">ALE1</strain>
    </source>
</reference>
<dbReference type="OrthoDB" id="43614at2157"/>
<keyword evidence="2" id="KW-1185">Reference proteome</keyword>
<organism evidence="1 2">
    <name type="scientific">Candidatus Acidianus copahuensis</name>
    <dbReference type="NCBI Taxonomy" id="1160895"/>
    <lineage>
        <taxon>Archaea</taxon>
        <taxon>Thermoproteota</taxon>
        <taxon>Thermoprotei</taxon>
        <taxon>Sulfolobales</taxon>
        <taxon>Sulfolobaceae</taxon>
        <taxon>Acidianus</taxon>
    </lineage>
</organism>
<dbReference type="RefSeq" id="WP_048099064.1">
    <property type="nucleotide sequence ID" value="NZ_JFZT01000021.1"/>
</dbReference>
<accession>A0A031LT28</accession>